<protein>
    <recommendedName>
        <fullName evidence="3">Cadherin domain-containing protein</fullName>
    </recommendedName>
</protein>
<dbReference type="OrthoDB" id="9876904at2"/>
<gene>
    <name evidence="1" type="ORF">DPBNPPHM_00580</name>
</gene>
<dbReference type="EMBL" id="CACSII010000001">
    <property type="protein sequence ID" value="CAA0083387.1"/>
    <property type="molecule type" value="Genomic_DNA"/>
</dbReference>
<proteinExistence type="predicted"/>
<dbReference type="SUPFAM" id="SSF49313">
    <property type="entry name" value="Cadherin-like"/>
    <property type="match status" value="1"/>
</dbReference>
<sequence>MHMLTIAGLKRLVVLSGLIILTTACQAPPLFISFVNEVSLAGQDVGISVNVSGSPNSVTCFNGAVVMNSEDGHTYVGTVPQYLLETGENVVNCNARNDSGNISLPVGLIVVIPNIAPSINTISDAQIHDNNGNVAVNVNLLANGGDNLLSVSYRIKTGVGLDALPTGLSINSDNGRLVGTVDVDGTQSYQFQIEAVNLAGMDTSNPFTLTIVDGSP</sequence>
<dbReference type="GO" id="GO:0005509">
    <property type="term" value="F:calcium ion binding"/>
    <property type="evidence" value="ECO:0007669"/>
    <property type="project" value="InterPro"/>
</dbReference>
<evidence type="ECO:0000313" key="2">
    <source>
        <dbReference type="Proteomes" id="UP000434580"/>
    </source>
</evidence>
<name>A0A5S9MWE9_9GAMM</name>
<dbReference type="InterPro" id="IPR015919">
    <property type="entry name" value="Cadherin-like_sf"/>
</dbReference>
<organism evidence="1 2">
    <name type="scientific">BD1-7 clade bacterium</name>
    <dbReference type="NCBI Taxonomy" id="2029982"/>
    <lineage>
        <taxon>Bacteria</taxon>
        <taxon>Pseudomonadati</taxon>
        <taxon>Pseudomonadota</taxon>
        <taxon>Gammaproteobacteria</taxon>
        <taxon>Cellvibrionales</taxon>
        <taxon>Spongiibacteraceae</taxon>
        <taxon>BD1-7 clade</taxon>
    </lineage>
</organism>
<dbReference type="InterPro" id="IPR013783">
    <property type="entry name" value="Ig-like_fold"/>
</dbReference>
<dbReference type="GO" id="GO:0016020">
    <property type="term" value="C:membrane"/>
    <property type="evidence" value="ECO:0007669"/>
    <property type="project" value="InterPro"/>
</dbReference>
<accession>A0A5S9MWE9</accession>
<reference evidence="1 2" key="1">
    <citation type="submission" date="2019-11" db="EMBL/GenBank/DDBJ databases">
        <authorList>
            <person name="Holert J."/>
        </authorList>
    </citation>
    <scope>NUCLEOTIDE SEQUENCE [LARGE SCALE GENOMIC DNA]</scope>
    <source>
        <strain evidence="1">BC5_2</strain>
    </source>
</reference>
<dbReference type="Proteomes" id="UP000434580">
    <property type="component" value="Unassembled WGS sequence"/>
</dbReference>
<evidence type="ECO:0008006" key="3">
    <source>
        <dbReference type="Google" id="ProtNLM"/>
    </source>
</evidence>
<dbReference type="Gene3D" id="2.60.40.10">
    <property type="entry name" value="Immunoglobulins"/>
    <property type="match status" value="1"/>
</dbReference>
<dbReference type="AlphaFoldDB" id="A0A5S9MWE9"/>
<evidence type="ECO:0000313" key="1">
    <source>
        <dbReference type="EMBL" id="CAA0083387.1"/>
    </source>
</evidence>
<dbReference type="Pfam" id="PF05345">
    <property type="entry name" value="He_PIG"/>
    <property type="match status" value="1"/>
</dbReference>